<dbReference type="GO" id="GO:0036064">
    <property type="term" value="C:ciliary basal body"/>
    <property type="evidence" value="ECO:0007669"/>
    <property type="project" value="TreeGrafter"/>
</dbReference>
<dbReference type="PANTHER" id="PTHR44499">
    <property type="entry name" value="JOUBERIN"/>
    <property type="match status" value="1"/>
</dbReference>
<reference evidence="2 3" key="1">
    <citation type="journal article" date="2015" name="Sci. Rep.">
        <title>Genome of the facultative scuticociliatosis pathogen Pseudocohnilembus persalinus provides insight into its virulence through horizontal gene transfer.</title>
        <authorList>
            <person name="Xiong J."/>
            <person name="Wang G."/>
            <person name="Cheng J."/>
            <person name="Tian M."/>
            <person name="Pan X."/>
            <person name="Warren A."/>
            <person name="Jiang C."/>
            <person name="Yuan D."/>
            <person name="Miao W."/>
        </authorList>
    </citation>
    <scope>NUCLEOTIDE SEQUENCE [LARGE SCALE GENOMIC DNA]</scope>
    <source>
        <strain evidence="2">36N120E</strain>
    </source>
</reference>
<dbReference type="InParanoid" id="A0A0V0QTV1"/>
<dbReference type="EMBL" id="LDAU01000108">
    <property type="protein sequence ID" value="KRX05440.1"/>
    <property type="molecule type" value="Genomic_DNA"/>
</dbReference>
<dbReference type="InterPro" id="IPR052803">
    <property type="entry name" value="Cilium-Associated_Jouberin"/>
</dbReference>
<evidence type="ECO:0000313" key="2">
    <source>
        <dbReference type="EMBL" id="KRX05440.1"/>
    </source>
</evidence>
<evidence type="ECO:0000313" key="3">
    <source>
        <dbReference type="Proteomes" id="UP000054937"/>
    </source>
</evidence>
<keyword evidence="3" id="KW-1185">Reference proteome</keyword>
<proteinExistence type="predicted"/>
<dbReference type="Gene3D" id="2.130.10.10">
    <property type="entry name" value="YVTN repeat-like/Quinoprotein amine dehydrogenase"/>
    <property type="match status" value="1"/>
</dbReference>
<organism evidence="2 3">
    <name type="scientific">Pseudocohnilembus persalinus</name>
    <name type="common">Ciliate</name>
    <dbReference type="NCBI Taxonomy" id="266149"/>
    <lineage>
        <taxon>Eukaryota</taxon>
        <taxon>Sar</taxon>
        <taxon>Alveolata</taxon>
        <taxon>Ciliophora</taxon>
        <taxon>Intramacronucleata</taxon>
        <taxon>Oligohymenophorea</taxon>
        <taxon>Scuticociliatia</taxon>
        <taxon>Philasterida</taxon>
        <taxon>Pseudocohnilembidae</taxon>
        <taxon>Pseudocohnilembus</taxon>
    </lineage>
</organism>
<dbReference type="InterPro" id="IPR015943">
    <property type="entry name" value="WD40/YVTN_repeat-like_dom_sf"/>
</dbReference>
<sequence length="247" mass="28617">MKRGVNIQNPESFYLISTRDHIYDNFDNLLKHRHPNSICFDRHGRLFAGDSLGSIHVFDLNNINDNSNQIQKLQTIEHQSIEGDPINQVHFINSDDLIVHSRDNCIRKFTIKGQSEKRVAASYIGSTAQKFPIHSRVSPSNEFILSGSEDGKPFLWDISGNLENTKTFEYDIQGALSDVAWSESYHMVAVAGFGSEFPIIVYYYEKMDNEVEQEYYKLQDQMDLREQREQKYDDDDGAPFLHDDRRV</sequence>
<dbReference type="AlphaFoldDB" id="A0A0V0QTV1"/>
<protein>
    <submittedName>
        <fullName evidence="2">WD40-repeat-containing domain</fullName>
    </submittedName>
</protein>
<dbReference type="InterPro" id="IPR036322">
    <property type="entry name" value="WD40_repeat_dom_sf"/>
</dbReference>
<feature type="region of interest" description="Disordered" evidence="1">
    <location>
        <begin position="228"/>
        <end position="247"/>
    </location>
</feature>
<dbReference type="PANTHER" id="PTHR44499:SF1">
    <property type="entry name" value="JOUBERIN"/>
    <property type="match status" value="1"/>
</dbReference>
<accession>A0A0V0QTV1</accession>
<dbReference type="Pfam" id="PF00400">
    <property type="entry name" value="WD40"/>
    <property type="match status" value="1"/>
</dbReference>
<gene>
    <name evidence="2" type="ORF">PPERSA_05549</name>
</gene>
<comment type="caution">
    <text evidence="2">The sequence shown here is derived from an EMBL/GenBank/DDBJ whole genome shotgun (WGS) entry which is preliminary data.</text>
</comment>
<dbReference type="InterPro" id="IPR001680">
    <property type="entry name" value="WD40_rpt"/>
</dbReference>
<dbReference type="GO" id="GO:0044458">
    <property type="term" value="P:motile cilium assembly"/>
    <property type="evidence" value="ECO:0007669"/>
    <property type="project" value="TreeGrafter"/>
</dbReference>
<dbReference type="Proteomes" id="UP000054937">
    <property type="component" value="Unassembled WGS sequence"/>
</dbReference>
<evidence type="ECO:0000256" key="1">
    <source>
        <dbReference type="SAM" id="MobiDB-lite"/>
    </source>
</evidence>
<dbReference type="SUPFAM" id="SSF50978">
    <property type="entry name" value="WD40 repeat-like"/>
    <property type="match status" value="1"/>
</dbReference>
<dbReference type="OrthoDB" id="2096344at2759"/>
<name>A0A0V0QTV1_PSEPJ</name>